<protein>
    <submittedName>
        <fullName evidence="1">Uncharacterized protein</fullName>
    </submittedName>
</protein>
<reference evidence="1 2" key="1">
    <citation type="submission" date="2023-07" db="EMBL/GenBank/DDBJ databases">
        <title>Genomic Encyclopedia of Type Strains, Phase IV (KMG-IV): sequencing the most valuable type-strain genomes for metagenomic binning, comparative biology and taxonomic classification.</title>
        <authorList>
            <person name="Goeker M."/>
        </authorList>
    </citation>
    <scope>NUCLEOTIDE SEQUENCE [LARGE SCALE GENOMIC DNA]</scope>
    <source>
        <strain evidence="1 2">DSM 19013</strain>
    </source>
</reference>
<accession>A0ABU0HX37</accession>
<comment type="caution">
    <text evidence="1">The sequence shown here is derived from an EMBL/GenBank/DDBJ whole genome shotgun (WGS) entry which is preliminary data.</text>
</comment>
<dbReference type="Proteomes" id="UP001231124">
    <property type="component" value="Unassembled WGS sequence"/>
</dbReference>
<dbReference type="RefSeq" id="WP_238201633.1">
    <property type="nucleotide sequence ID" value="NZ_BPQE01000004.1"/>
</dbReference>
<gene>
    <name evidence="1" type="ORF">QO012_001362</name>
</gene>
<proteinExistence type="predicted"/>
<evidence type="ECO:0000313" key="2">
    <source>
        <dbReference type="Proteomes" id="UP001231124"/>
    </source>
</evidence>
<keyword evidence="2" id="KW-1185">Reference proteome</keyword>
<sequence>MSALKSSIDTKERKAVFNLCLHLPSRAPVATGRVQDFVIQLAFLPETPPRSGGLRNVSISPRARST</sequence>
<evidence type="ECO:0000313" key="1">
    <source>
        <dbReference type="EMBL" id="MDQ0446871.1"/>
    </source>
</evidence>
<organism evidence="1 2">
    <name type="scientific">Methylobacterium aerolatum</name>
    <dbReference type="NCBI Taxonomy" id="418708"/>
    <lineage>
        <taxon>Bacteria</taxon>
        <taxon>Pseudomonadati</taxon>
        <taxon>Pseudomonadota</taxon>
        <taxon>Alphaproteobacteria</taxon>
        <taxon>Hyphomicrobiales</taxon>
        <taxon>Methylobacteriaceae</taxon>
        <taxon>Methylobacterium</taxon>
    </lineage>
</organism>
<name>A0ABU0HX37_9HYPH</name>
<dbReference type="EMBL" id="JAUSVP010000003">
    <property type="protein sequence ID" value="MDQ0446871.1"/>
    <property type="molecule type" value="Genomic_DNA"/>
</dbReference>